<accession>A0A0H2S7D4</accession>
<dbReference type="EMBL" id="KQ085884">
    <property type="protein sequence ID" value="KLO19879.1"/>
    <property type="molecule type" value="Genomic_DNA"/>
</dbReference>
<dbReference type="OrthoDB" id="3265815at2759"/>
<evidence type="ECO:0000259" key="1">
    <source>
        <dbReference type="PROSITE" id="PS50097"/>
    </source>
</evidence>
<keyword evidence="3" id="KW-1185">Reference proteome</keyword>
<sequence>MIRRDWTAGADSKGINHDVAAPSTDLVLSAEDSVTFQVHRARLLAASTNGFNAKLPTLKLEESDVKVEPHVETLILDVPYSSAVVNILLHAVYKEDGLLRVEIPSLTDIYFTICALKEYGIPCNASFSDTSLLFGVMAAHCQTSPLAALEVYALAAAHAPDLHHIAVYSSRFLLPLEFARITDEIAVAMGSVYLFRLSQLLVRRTQQFKRLLLPPPQLHEPSSHCDTRVLREAWTLMTAFLMWYAAPEVKDAVIDDLKDTIIDRIQCKRCREMLEQRLDTLKRAWALVKCTI</sequence>
<reference evidence="2 3" key="1">
    <citation type="submission" date="2015-04" db="EMBL/GenBank/DDBJ databases">
        <title>Complete genome sequence of Schizopora paradoxa KUC8140, a cosmopolitan wood degrader in East Asia.</title>
        <authorList>
            <consortium name="DOE Joint Genome Institute"/>
            <person name="Min B."/>
            <person name="Park H."/>
            <person name="Jang Y."/>
            <person name="Kim J.-J."/>
            <person name="Kim K.H."/>
            <person name="Pangilinan J."/>
            <person name="Lipzen A."/>
            <person name="Riley R."/>
            <person name="Grigoriev I.V."/>
            <person name="Spatafora J.W."/>
            <person name="Choi I.-G."/>
        </authorList>
    </citation>
    <scope>NUCLEOTIDE SEQUENCE [LARGE SCALE GENOMIC DNA]</scope>
    <source>
        <strain evidence="2 3">KUC8140</strain>
    </source>
</reference>
<organism evidence="2 3">
    <name type="scientific">Schizopora paradoxa</name>
    <dbReference type="NCBI Taxonomy" id="27342"/>
    <lineage>
        <taxon>Eukaryota</taxon>
        <taxon>Fungi</taxon>
        <taxon>Dikarya</taxon>
        <taxon>Basidiomycota</taxon>
        <taxon>Agaricomycotina</taxon>
        <taxon>Agaricomycetes</taxon>
        <taxon>Hymenochaetales</taxon>
        <taxon>Schizoporaceae</taxon>
        <taxon>Schizopora</taxon>
    </lineage>
</organism>
<proteinExistence type="predicted"/>
<evidence type="ECO:0000313" key="3">
    <source>
        <dbReference type="Proteomes" id="UP000053477"/>
    </source>
</evidence>
<dbReference type="InParanoid" id="A0A0H2S7D4"/>
<protein>
    <recommendedName>
        <fullName evidence="1">BTB domain-containing protein</fullName>
    </recommendedName>
</protein>
<dbReference type="Proteomes" id="UP000053477">
    <property type="component" value="Unassembled WGS sequence"/>
</dbReference>
<dbReference type="STRING" id="27342.A0A0H2S7D4"/>
<gene>
    <name evidence="2" type="ORF">SCHPADRAFT_898449</name>
</gene>
<dbReference type="AlphaFoldDB" id="A0A0H2S7D4"/>
<name>A0A0H2S7D4_9AGAM</name>
<feature type="domain" description="BTB" evidence="1">
    <location>
        <begin position="24"/>
        <end position="93"/>
    </location>
</feature>
<dbReference type="InterPro" id="IPR000210">
    <property type="entry name" value="BTB/POZ_dom"/>
</dbReference>
<evidence type="ECO:0000313" key="2">
    <source>
        <dbReference type="EMBL" id="KLO19879.1"/>
    </source>
</evidence>
<dbReference type="PROSITE" id="PS50097">
    <property type="entry name" value="BTB"/>
    <property type="match status" value="1"/>
</dbReference>